<dbReference type="InterPro" id="IPR003593">
    <property type="entry name" value="AAA+_ATPase"/>
</dbReference>
<keyword evidence="1" id="KW-0813">Transport</keyword>
<keyword evidence="8" id="KW-1185">Reference proteome</keyword>
<dbReference type="GO" id="GO:0005524">
    <property type="term" value="F:ATP binding"/>
    <property type="evidence" value="ECO:0007669"/>
    <property type="project" value="UniProtKB-KW"/>
</dbReference>
<gene>
    <name evidence="7" type="ORF">DFR27_0323</name>
</gene>
<dbReference type="InterPro" id="IPR027417">
    <property type="entry name" value="P-loop_NTPase"/>
</dbReference>
<dbReference type="GO" id="GO:0016887">
    <property type="term" value="F:ATP hydrolysis activity"/>
    <property type="evidence" value="ECO:0007669"/>
    <property type="project" value="InterPro"/>
</dbReference>
<dbReference type="SMART" id="SM00382">
    <property type="entry name" value="AAA"/>
    <property type="match status" value="1"/>
</dbReference>
<dbReference type="Gene3D" id="3.40.50.300">
    <property type="entry name" value="P-loop containing nucleotide triphosphate hydrolases"/>
    <property type="match status" value="1"/>
</dbReference>
<dbReference type="PANTHER" id="PTHR42794">
    <property type="entry name" value="HEMIN IMPORT ATP-BINDING PROTEIN HMUV"/>
    <property type="match status" value="1"/>
</dbReference>
<dbReference type="EMBL" id="REFJ01000001">
    <property type="protein sequence ID" value="RMA82374.1"/>
    <property type="molecule type" value="Genomic_DNA"/>
</dbReference>
<sequence>MALVSLKNVCLDQRLRSVSLTINKGEVVGIIGPNGAGKSTLIKALTGLLPPEHGTIELLDKVLSTYSAQERGRLISWIPQSIETNWPISVHDAVELGTLIHGDHAAIDRALVKADLVSLANRQLDSLSGGELARVWFARALASDATLLLADEPVAALDPRYQLELLSRIRAEATAAKAVVVVLHDLQLAAQFCDRLLLIHEGAVIADGSPERVLNSAELKSSFGVSFQVDFDQSPPLIRAVATSEGTHNDA</sequence>
<dbReference type="InterPro" id="IPR017871">
    <property type="entry name" value="ABC_transporter-like_CS"/>
</dbReference>
<evidence type="ECO:0000313" key="8">
    <source>
        <dbReference type="Proteomes" id="UP000267187"/>
    </source>
</evidence>
<dbReference type="Proteomes" id="UP000267187">
    <property type="component" value="Unassembled WGS sequence"/>
</dbReference>
<keyword evidence="2" id="KW-0547">Nucleotide-binding</keyword>
<dbReference type="SUPFAM" id="SSF52540">
    <property type="entry name" value="P-loop containing nucleoside triphosphate hydrolases"/>
    <property type="match status" value="1"/>
</dbReference>
<dbReference type="CDD" id="cd03214">
    <property type="entry name" value="ABC_Iron-Siderophores_B12_Hemin"/>
    <property type="match status" value="1"/>
</dbReference>
<evidence type="ECO:0000256" key="1">
    <source>
        <dbReference type="ARBA" id="ARBA00022448"/>
    </source>
</evidence>
<comment type="function">
    <text evidence="5">Part of the ABC transporter complex HmuTUV involved in hemin import. Responsible for energy coupling to the transport system.</text>
</comment>
<evidence type="ECO:0000256" key="3">
    <source>
        <dbReference type="ARBA" id="ARBA00022840"/>
    </source>
</evidence>
<keyword evidence="3 7" id="KW-0067">ATP-binding</keyword>
<accession>A0A3M0AE16</accession>
<name>A0A3M0AE16_9GAMM</name>
<dbReference type="PANTHER" id="PTHR42794:SF1">
    <property type="entry name" value="HEMIN IMPORT ATP-BINDING PROTEIN HMUV"/>
    <property type="match status" value="1"/>
</dbReference>
<dbReference type="RefSeq" id="WP_121875712.1">
    <property type="nucleotide sequence ID" value="NZ_REFJ01000001.1"/>
</dbReference>
<comment type="caution">
    <text evidence="7">The sequence shown here is derived from an EMBL/GenBank/DDBJ whole genome shotgun (WGS) entry which is preliminary data.</text>
</comment>
<evidence type="ECO:0000256" key="2">
    <source>
        <dbReference type="ARBA" id="ARBA00022741"/>
    </source>
</evidence>
<protein>
    <submittedName>
        <fullName evidence="7">Iron complex transport system ATP-binding protein</fullName>
    </submittedName>
</protein>
<reference evidence="7 8" key="1">
    <citation type="submission" date="2018-10" db="EMBL/GenBank/DDBJ databases">
        <title>Genomic Encyclopedia of Type Strains, Phase IV (KMG-IV): sequencing the most valuable type-strain genomes for metagenomic binning, comparative biology and taxonomic classification.</title>
        <authorList>
            <person name="Goeker M."/>
        </authorList>
    </citation>
    <scope>NUCLEOTIDE SEQUENCE [LARGE SCALE GENOMIC DNA]</scope>
    <source>
        <strain evidence="7 8">DSM 25080</strain>
    </source>
</reference>
<feature type="domain" description="ABC transporter" evidence="6">
    <location>
        <begin position="4"/>
        <end position="226"/>
    </location>
</feature>
<organism evidence="7 8">
    <name type="scientific">Umboniibacter marinipuniceus</name>
    <dbReference type="NCBI Taxonomy" id="569599"/>
    <lineage>
        <taxon>Bacteria</taxon>
        <taxon>Pseudomonadati</taxon>
        <taxon>Pseudomonadota</taxon>
        <taxon>Gammaproteobacteria</taxon>
        <taxon>Cellvibrionales</taxon>
        <taxon>Cellvibrionaceae</taxon>
        <taxon>Umboniibacter</taxon>
    </lineage>
</organism>
<dbReference type="OrthoDB" id="5292475at2"/>
<dbReference type="AlphaFoldDB" id="A0A3M0AE16"/>
<evidence type="ECO:0000256" key="4">
    <source>
        <dbReference type="ARBA" id="ARBA00022967"/>
    </source>
</evidence>
<dbReference type="InterPro" id="IPR003439">
    <property type="entry name" value="ABC_transporter-like_ATP-bd"/>
</dbReference>
<evidence type="ECO:0000259" key="6">
    <source>
        <dbReference type="PROSITE" id="PS50893"/>
    </source>
</evidence>
<proteinExistence type="predicted"/>
<evidence type="ECO:0000256" key="5">
    <source>
        <dbReference type="ARBA" id="ARBA00037066"/>
    </source>
</evidence>
<dbReference type="Pfam" id="PF00005">
    <property type="entry name" value="ABC_tran"/>
    <property type="match status" value="1"/>
</dbReference>
<dbReference type="PROSITE" id="PS00211">
    <property type="entry name" value="ABC_TRANSPORTER_1"/>
    <property type="match status" value="1"/>
</dbReference>
<dbReference type="PROSITE" id="PS50893">
    <property type="entry name" value="ABC_TRANSPORTER_2"/>
    <property type="match status" value="1"/>
</dbReference>
<keyword evidence="4" id="KW-1278">Translocase</keyword>
<evidence type="ECO:0000313" key="7">
    <source>
        <dbReference type="EMBL" id="RMA82374.1"/>
    </source>
</evidence>